<dbReference type="AlphaFoldDB" id="X1JME1"/>
<evidence type="ECO:0000259" key="6">
    <source>
        <dbReference type="Pfam" id="PF13886"/>
    </source>
</evidence>
<evidence type="ECO:0000256" key="1">
    <source>
        <dbReference type="ARBA" id="ARBA00004141"/>
    </source>
</evidence>
<dbReference type="Pfam" id="PF13886">
    <property type="entry name" value="TM7S3_TM198"/>
    <property type="match status" value="1"/>
</dbReference>
<organism evidence="7">
    <name type="scientific">marine sediment metagenome</name>
    <dbReference type="NCBI Taxonomy" id="412755"/>
    <lineage>
        <taxon>unclassified sequences</taxon>
        <taxon>metagenomes</taxon>
        <taxon>ecological metagenomes</taxon>
    </lineage>
</organism>
<feature type="non-terminal residue" evidence="7">
    <location>
        <position position="1"/>
    </location>
</feature>
<evidence type="ECO:0000256" key="5">
    <source>
        <dbReference type="SAM" id="Phobius"/>
    </source>
</evidence>
<keyword evidence="3 5" id="KW-1133">Transmembrane helix</keyword>
<keyword evidence="2 5" id="KW-0812">Transmembrane</keyword>
<feature type="transmembrane region" description="Helical" evidence="5">
    <location>
        <begin position="26"/>
        <end position="44"/>
    </location>
</feature>
<protein>
    <recommendedName>
        <fullName evidence="6">TM7S3/TM198-like domain-containing protein</fullName>
    </recommendedName>
</protein>
<feature type="transmembrane region" description="Helical" evidence="5">
    <location>
        <begin position="64"/>
        <end position="82"/>
    </location>
</feature>
<evidence type="ECO:0000256" key="3">
    <source>
        <dbReference type="ARBA" id="ARBA00022989"/>
    </source>
</evidence>
<dbReference type="InterPro" id="IPR025256">
    <property type="entry name" value="TM7S3/TM198-like_dom"/>
</dbReference>
<keyword evidence="4 5" id="KW-0472">Membrane</keyword>
<evidence type="ECO:0000256" key="2">
    <source>
        <dbReference type="ARBA" id="ARBA00022692"/>
    </source>
</evidence>
<gene>
    <name evidence="7" type="ORF">S03H2_63165</name>
</gene>
<feature type="domain" description="TM7S3/TM198-like" evidence="6">
    <location>
        <begin position="3"/>
        <end position="82"/>
    </location>
</feature>
<dbReference type="GO" id="GO:0016020">
    <property type="term" value="C:membrane"/>
    <property type="evidence" value="ECO:0007669"/>
    <property type="project" value="UniProtKB-SubCell"/>
</dbReference>
<sequence length="104" mass="11099">YLMVLAALGLLGGVTALLLRKTIVVVSTALNGALALMLGIYALIKNLTLDQAATALRDLGKDTYVLLGCTIILGVVGAYVQFSTMPEEKEKPSVYKKVKKKTDD</sequence>
<proteinExistence type="predicted"/>
<dbReference type="EMBL" id="BARU01040894">
    <property type="protein sequence ID" value="GAH82615.1"/>
    <property type="molecule type" value="Genomic_DNA"/>
</dbReference>
<reference evidence="7" key="1">
    <citation type="journal article" date="2014" name="Front. Microbiol.">
        <title>High frequency of phylogenetically diverse reductive dehalogenase-homologous genes in deep subseafloor sedimentary metagenomes.</title>
        <authorList>
            <person name="Kawai M."/>
            <person name="Futagami T."/>
            <person name="Toyoda A."/>
            <person name="Takaki Y."/>
            <person name="Nishi S."/>
            <person name="Hori S."/>
            <person name="Arai W."/>
            <person name="Tsubouchi T."/>
            <person name="Morono Y."/>
            <person name="Uchiyama I."/>
            <person name="Ito T."/>
            <person name="Fujiyama A."/>
            <person name="Inagaki F."/>
            <person name="Takami H."/>
        </authorList>
    </citation>
    <scope>NUCLEOTIDE SEQUENCE</scope>
    <source>
        <strain evidence="7">Expedition CK06-06</strain>
    </source>
</reference>
<accession>X1JME1</accession>
<evidence type="ECO:0000256" key="4">
    <source>
        <dbReference type="ARBA" id="ARBA00023136"/>
    </source>
</evidence>
<evidence type="ECO:0000313" key="7">
    <source>
        <dbReference type="EMBL" id="GAH82615.1"/>
    </source>
</evidence>
<comment type="subcellular location">
    <subcellularLocation>
        <location evidence="1">Membrane</location>
        <topology evidence="1">Multi-pass membrane protein</topology>
    </subcellularLocation>
</comment>
<comment type="caution">
    <text evidence="7">The sequence shown here is derived from an EMBL/GenBank/DDBJ whole genome shotgun (WGS) entry which is preliminary data.</text>
</comment>
<name>X1JME1_9ZZZZ</name>